<comment type="cofactor">
    <cofactor evidence="1">
        <name>FMN</name>
        <dbReference type="ChEBI" id="CHEBI:58210"/>
    </cofactor>
</comment>
<evidence type="ECO:0000256" key="1">
    <source>
        <dbReference type="ARBA" id="ARBA00001917"/>
    </source>
</evidence>
<dbReference type="PANTHER" id="PTHR33798:SF5">
    <property type="entry name" value="FLAVIN REDUCTASE LIKE DOMAIN-CONTAINING PROTEIN"/>
    <property type="match status" value="1"/>
</dbReference>
<dbReference type="Proteomes" id="UP000184253">
    <property type="component" value="Unassembled WGS sequence"/>
</dbReference>
<dbReference type="SUPFAM" id="SSF50475">
    <property type="entry name" value="FMN-binding split barrel"/>
    <property type="match status" value="1"/>
</dbReference>
<keyword evidence="2" id="KW-0285">Flavoprotein</keyword>
<proteinExistence type="inferred from homology"/>
<feature type="domain" description="Flavin reductase like" evidence="5">
    <location>
        <begin position="27"/>
        <end position="174"/>
    </location>
</feature>
<dbReference type="Pfam" id="PF01613">
    <property type="entry name" value="Flavin_Reduct"/>
    <property type="match status" value="1"/>
</dbReference>
<dbReference type="InterPro" id="IPR012349">
    <property type="entry name" value="Split_barrel_FMN-bd"/>
</dbReference>
<evidence type="ECO:0000256" key="3">
    <source>
        <dbReference type="ARBA" id="ARBA00022643"/>
    </source>
</evidence>
<dbReference type="SMART" id="SM00903">
    <property type="entry name" value="Flavin_Reduct"/>
    <property type="match status" value="1"/>
</dbReference>
<dbReference type="Gene3D" id="2.30.110.10">
    <property type="entry name" value="Electron Transport, Fmn-binding Protein, Chain A"/>
    <property type="match status" value="1"/>
</dbReference>
<evidence type="ECO:0000256" key="4">
    <source>
        <dbReference type="ARBA" id="ARBA00038054"/>
    </source>
</evidence>
<comment type="similarity">
    <text evidence="4">Belongs to the flavoredoxin family.</text>
</comment>
<evidence type="ECO:0000313" key="7">
    <source>
        <dbReference type="Proteomes" id="UP000184253"/>
    </source>
</evidence>
<gene>
    <name evidence="6" type="ORF">SAMN04487849_10931</name>
</gene>
<dbReference type="AlphaFoldDB" id="A0ABD7M8U8"/>
<dbReference type="PANTHER" id="PTHR33798">
    <property type="entry name" value="FLAVOPROTEIN OXYGENASE"/>
    <property type="match status" value="1"/>
</dbReference>
<evidence type="ECO:0000256" key="2">
    <source>
        <dbReference type="ARBA" id="ARBA00022630"/>
    </source>
</evidence>
<organism evidence="6 7">
    <name type="scientific">Micrococcus luteus</name>
    <name type="common">Micrococcus lysodeikticus</name>
    <dbReference type="NCBI Taxonomy" id="1270"/>
    <lineage>
        <taxon>Bacteria</taxon>
        <taxon>Bacillati</taxon>
        <taxon>Actinomycetota</taxon>
        <taxon>Actinomycetes</taxon>
        <taxon>Micrococcales</taxon>
        <taxon>Micrococcaceae</taxon>
        <taxon>Micrococcus</taxon>
    </lineage>
</organism>
<name>A0ABD7M8U8_MICLU</name>
<evidence type="ECO:0000259" key="5">
    <source>
        <dbReference type="SMART" id="SM00903"/>
    </source>
</evidence>
<dbReference type="InterPro" id="IPR002563">
    <property type="entry name" value="Flavin_Rdtase-like_dom"/>
</dbReference>
<keyword evidence="3" id="KW-0288">FMN</keyword>
<reference evidence="6 7" key="1">
    <citation type="submission" date="2016-11" db="EMBL/GenBank/DDBJ databases">
        <authorList>
            <person name="Varghese N."/>
            <person name="Submissions S."/>
        </authorList>
    </citation>
    <scope>NUCLEOTIDE SEQUENCE [LARGE SCALE GENOMIC DNA]</scope>
    <source>
        <strain evidence="6 7">VTM4R57</strain>
    </source>
</reference>
<sequence length="205" mass="21652">MSQTRPRAEFPVDGLPAGDAVRLMKTMLVPRPIAWVGSRSAEGVANLAPHSFFTMVSNEPPILVVSSTGRKDTLTNVEAMGQFTVSIIDRALAEAANATSAVVGPEVDEFALAGLEAEPGVAVDAPRVAASPAVFECVLDRTVEAGDGVVMFGRVVHLAVAEDVLVTDARGYRLPDARRLDPVTRLGRNEWGGLGEVFAFDRPGA</sequence>
<protein>
    <submittedName>
        <fullName evidence="6">NADH-FMN oxidoreductase RutF, flavin reductase (DIM6/NTAB) family</fullName>
    </submittedName>
</protein>
<accession>A0ABD7M8U8</accession>
<comment type="caution">
    <text evidence="6">The sequence shown here is derived from an EMBL/GenBank/DDBJ whole genome shotgun (WGS) entry which is preliminary data.</text>
</comment>
<dbReference type="EMBL" id="FRCE01000009">
    <property type="protein sequence ID" value="SHL72104.1"/>
    <property type="molecule type" value="Genomic_DNA"/>
</dbReference>
<dbReference type="RefSeq" id="WP_081374419.1">
    <property type="nucleotide sequence ID" value="NZ_FRCE01000009.1"/>
</dbReference>
<evidence type="ECO:0000313" key="6">
    <source>
        <dbReference type="EMBL" id="SHL72104.1"/>
    </source>
</evidence>
<dbReference type="GO" id="GO:0016646">
    <property type="term" value="F:oxidoreductase activity, acting on the CH-NH group of donors, NAD or NADP as acceptor"/>
    <property type="evidence" value="ECO:0007669"/>
    <property type="project" value="UniProtKB-ARBA"/>
</dbReference>